<sequence>MDFDKLHTFCQLAQDGNYRIASEHLCITQSALTKKIQRLEAQIGISLFDRGRQGAYLTQAGQTLLPEAQRLVASFKAFGALADMVVEGTTGTLNIGFGISSYHLAPNYIARFKRHFPNIHITLNDLPSHSQNIALLRDELQLSFSRLPVDPPLTAIRLISDSLVVAFHRSVCVDKSNLWQCLKRKNYLRLRSARGRGLSRQIDMLLAEHGQKLYPVQEADDIQTLLALVSADLGFTIIPKSASYIANSNIIFFSLEGEQSVWESGLVWNQDLSHPARDNFIEFILNEEK</sequence>
<evidence type="ECO:0000259" key="5">
    <source>
        <dbReference type="PROSITE" id="PS50931"/>
    </source>
</evidence>
<feature type="domain" description="HTH lysR-type" evidence="5">
    <location>
        <begin position="1"/>
        <end position="58"/>
    </location>
</feature>
<evidence type="ECO:0000313" key="6">
    <source>
        <dbReference type="EMBL" id="MYM59105.1"/>
    </source>
</evidence>
<dbReference type="InterPro" id="IPR036390">
    <property type="entry name" value="WH_DNA-bd_sf"/>
</dbReference>
<evidence type="ECO:0000256" key="2">
    <source>
        <dbReference type="ARBA" id="ARBA00023015"/>
    </source>
</evidence>
<dbReference type="InterPro" id="IPR005119">
    <property type="entry name" value="LysR_subst-bd"/>
</dbReference>
<dbReference type="Proteomes" id="UP000478571">
    <property type="component" value="Unassembled WGS sequence"/>
</dbReference>
<evidence type="ECO:0000256" key="3">
    <source>
        <dbReference type="ARBA" id="ARBA00023125"/>
    </source>
</evidence>
<evidence type="ECO:0000256" key="4">
    <source>
        <dbReference type="ARBA" id="ARBA00023163"/>
    </source>
</evidence>
<dbReference type="GO" id="GO:0003700">
    <property type="term" value="F:DNA-binding transcription factor activity"/>
    <property type="evidence" value="ECO:0007669"/>
    <property type="project" value="InterPro"/>
</dbReference>
<organism evidence="6 7">
    <name type="scientific">Vibrio tetraodonis subsp. pristinus</name>
    <dbReference type="NCBI Taxonomy" id="2695891"/>
    <lineage>
        <taxon>Bacteria</taxon>
        <taxon>Pseudomonadati</taxon>
        <taxon>Pseudomonadota</taxon>
        <taxon>Gammaproteobacteria</taxon>
        <taxon>Vibrionales</taxon>
        <taxon>Vibrionaceae</taxon>
        <taxon>Vibrio</taxon>
    </lineage>
</organism>
<dbReference type="Pfam" id="PF03466">
    <property type="entry name" value="LysR_substrate"/>
    <property type="match status" value="1"/>
</dbReference>
<comment type="caution">
    <text evidence="6">The sequence shown here is derived from an EMBL/GenBank/DDBJ whole genome shotgun (WGS) entry which is preliminary data.</text>
</comment>
<dbReference type="CDD" id="cd08414">
    <property type="entry name" value="PBP2_LTTR_aromatics_like"/>
    <property type="match status" value="1"/>
</dbReference>
<keyword evidence="3" id="KW-0238">DNA-binding</keyword>
<evidence type="ECO:0000256" key="1">
    <source>
        <dbReference type="ARBA" id="ARBA00009437"/>
    </source>
</evidence>
<keyword evidence="4" id="KW-0804">Transcription</keyword>
<gene>
    <name evidence="6" type="ORF">GTG28_07710</name>
</gene>
<dbReference type="Gene3D" id="3.40.190.10">
    <property type="entry name" value="Periplasmic binding protein-like II"/>
    <property type="match status" value="2"/>
</dbReference>
<proteinExistence type="inferred from homology"/>
<keyword evidence="7" id="KW-1185">Reference proteome</keyword>
<reference evidence="6 7" key="1">
    <citation type="submission" date="2020-01" db="EMBL/GenBank/DDBJ databases">
        <title>Draft Genome Sequence of Vibrio sp. strain OCN044, Isolated from a Healthy Coral at Palmyra Atoll.</title>
        <authorList>
            <person name="Videau P."/>
            <person name="Loughran R."/>
            <person name="Esquivel A."/>
            <person name="Deadmond M."/>
            <person name="Paddock B.E."/>
            <person name="Saw J.H."/>
            <person name="Ushijima B."/>
        </authorList>
    </citation>
    <scope>NUCLEOTIDE SEQUENCE [LARGE SCALE GENOMIC DNA]</scope>
    <source>
        <strain evidence="6 7">OCN044</strain>
    </source>
</reference>
<dbReference type="RefSeq" id="WP_160928570.1">
    <property type="nucleotide sequence ID" value="NZ_WWEU01000002.1"/>
</dbReference>
<dbReference type="PANTHER" id="PTHR30346:SF17">
    <property type="entry name" value="LYSR FAMILY TRANSCRIPTIONAL REGULATOR"/>
    <property type="match status" value="1"/>
</dbReference>
<keyword evidence="2" id="KW-0805">Transcription regulation</keyword>
<dbReference type="Pfam" id="PF00126">
    <property type="entry name" value="HTH_1"/>
    <property type="match status" value="1"/>
</dbReference>
<dbReference type="PRINTS" id="PR00039">
    <property type="entry name" value="HTHLYSR"/>
</dbReference>
<dbReference type="PANTHER" id="PTHR30346">
    <property type="entry name" value="TRANSCRIPTIONAL DUAL REGULATOR HCAR-RELATED"/>
    <property type="match status" value="1"/>
</dbReference>
<dbReference type="GO" id="GO:0032993">
    <property type="term" value="C:protein-DNA complex"/>
    <property type="evidence" value="ECO:0007669"/>
    <property type="project" value="TreeGrafter"/>
</dbReference>
<dbReference type="InterPro" id="IPR000847">
    <property type="entry name" value="LysR_HTH_N"/>
</dbReference>
<dbReference type="SUPFAM" id="SSF53850">
    <property type="entry name" value="Periplasmic binding protein-like II"/>
    <property type="match status" value="1"/>
</dbReference>
<dbReference type="GO" id="GO:0003677">
    <property type="term" value="F:DNA binding"/>
    <property type="evidence" value="ECO:0007669"/>
    <property type="project" value="UniProtKB-KW"/>
</dbReference>
<protein>
    <submittedName>
        <fullName evidence="6">LysR family transcriptional regulator</fullName>
    </submittedName>
</protein>
<comment type="similarity">
    <text evidence="1">Belongs to the LysR transcriptional regulatory family.</text>
</comment>
<accession>A0A6L8LTQ6</accession>
<dbReference type="InterPro" id="IPR036388">
    <property type="entry name" value="WH-like_DNA-bd_sf"/>
</dbReference>
<dbReference type="SUPFAM" id="SSF46785">
    <property type="entry name" value="Winged helix' DNA-binding domain"/>
    <property type="match status" value="1"/>
</dbReference>
<dbReference type="EMBL" id="WWEU01000002">
    <property type="protein sequence ID" value="MYM59105.1"/>
    <property type="molecule type" value="Genomic_DNA"/>
</dbReference>
<evidence type="ECO:0000313" key="7">
    <source>
        <dbReference type="Proteomes" id="UP000478571"/>
    </source>
</evidence>
<name>A0A6L8LTQ6_9VIBR</name>
<dbReference type="PROSITE" id="PS50931">
    <property type="entry name" value="HTH_LYSR"/>
    <property type="match status" value="1"/>
</dbReference>
<dbReference type="Gene3D" id="1.10.10.10">
    <property type="entry name" value="Winged helix-like DNA-binding domain superfamily/Winged helix DNA-binding domain"/>
    <property type="match status" value="1"/>
</dbReference>
<dbReference type="AlphaFoldDB" id="A0A6L8LTQ6"/>